<name>A0ABY7E4A3_MYAAR</name>
<evidence type="ECO:0000256" key="1">
    <source>
        <dbReference type="SAM" id="MobiDB-lite"/>
    </source>
</evidence>
<evidence type="ECO:0000313" key="3">
    <source>
        <dbReference type="Proteomes" id="UP001164746"/>
    </source>
</evidence>
<sequence length="178" mass="19461">MANVQAVTMQKVGNKVCNKVCSKVDNKVGKKVGNKVGNKVVNKIEVFIECGRRRVPVNADGGEVEDGGRTSHHIERHPGVTQLISCTDESQLKSAGSEQPSLGRDEKANSRIYMLSNEASLKQSHGRYQILGPSYGRYQVLGPSHESDQILGPSHGRYQVLRPSHGRYQDLGSSYGSK</sequence>
<protein>
    <submittedName>
        <fullName evidence="2">Uncharacterized protein</fullName>
    </submittedName>
</protein>
<accession>A0ABY7E4A3</accession>
<dbReference type="EMBL" id="CP111016">
    <property type="protein sequence ID" value="WAR04833.1"/>
    <property type="molecule type" value="Genomic_DNA"/>
</dbReference>
<reference evidence="2" key="1">
    <citation type="submission" date="2022-11" db="EMBL/GenBank/DDBJ databases">
        <title>Centuries of genome instability and evolution in soft-shell clam transmissible cancer (bioRxiv).</title>
        <authorList>
            <person name="Hart S.F.M."/>
            <person name="Yonemitsu M.A."/>
            <person name="Giersch R.M."/>
            <person name="Beal B.F."/>
            <person name="Arriagada G."/>
            <person name="Davis B.W."/>
            <person name="Ostrander E.A."/>
            <person name="Goff S.P."/>
            <person name="Metzger M.J."/>
        </authorList>
    </citation>
    <scope>NUCLEOTIDE SEQUENCE</scope>
    <source>
        <strain evidence="2">MELC-2E11</strain>
        <tissue evidence="2">Siphon/mantle</tissue>
    </source>
</reference>
<feature type="region of interest" description="Disordered" evidence="1">
    <location>
        <begin position="142"/>
        <end position="178"/>
    </location>
</feature>
<gene>
    <name evidence="2" type="ORF">MAR_020202</name>
</gene>
<proteinExistence type="predicted"/>
<keyword evidence="3" id="KW-1185">Reference proteome</keyword>
<evidence type="ECO:0000313" key="2">
    <source>
        <dbReference type="EMBL" id="WAR04833.1"/>
    </source>
</evidence>
<organism evidence="2 3">
    <name type="scientific">Mya arenaria</name>
    <name type="common">Soft-shell clam</name>
    <dbReference type="NCBI Taxonomy" id="6604"/>
    <lineage>
        <taxon>Eukaryota</taxon>
        <taxon>Metazoa</taxon>
        <taxon>Spiralia</taxon>
        <taxon>Lophotrochozoa</taxon>
        <taxon>Mollusca</taxon>
        <taxon>Bivalvia</taxon>
        <taxon>Autobranchia</taxon>
        <taxon>Heteroconchia</taxon>
        <taxon>Euheterodonta</taxon>
        <taxon>Imparidentia</taxon>
        <taxon>Neoheterodontei</taxon>
        <taxon>Myida</taxon>
        <taxon>Myoidea</taxon>
        <taxon>Myidae</taxon>
        <taxon>Mya</taxon>
    </lineage>
</organism>
<dbReference type="Proteomes" id="UP001164746">
    <property type="component" value="Chromosome 5"/>
</dbReference>